<dbReference type="GO" id="GO:0005576">
    <property type="term" value="C:extracellular region"/>
    <property type="evidence" value="ECO:0007669"/>
    <property type="project" value="InterPro"/>
</dbReference>
<name>A0AAV5GGX9_9BASI</name>
<evidence type="ECO:0000256" key="2">
    <source>
        <dbReference type="SAM" id="Phobius"/>
    </source>
</evidence>
<evidence type="ECO:0000313" key="4">
    <source>
        <dbReference type="EMBL" id="GJN89448.1"/>
    </source>
</evidence>
<gene>
    <name evidence="4" type="ORF">Rhopal_002434-T1</name>
</gene>
<accession>A0AAV5GGX9</accession>
<reference evidence="4 5" key="1">
    <citation type="submission" date="2021-12" db="EMBL/GenBank/DDBJ databases">
        <title>High titer production of polyol ester of fatty acids by Rhodotorula paludigena BS15 towards product separation-free biomass refinery.</title>
        <authorList>
            <person name="Mano J."/>
            <person name="Ono H."/>
            <person name="Tanaka T."/>
            <person name="Naito K."/>
            <person name="Sushida H."/>
            <person name="Ike M."/>
            <person name="Tokuyasu K."/>
            <person name="Kitaoka M."/>
        </authorList>
    </citation>
    <scope>NUCLEOTIDE SEQUENCE [LARGE SCALE GENOMIC DNA]</scope>
    <source>
        <strain evidence="4 5">BS15</strain>
    </source>
</reference>
<dbReference type="CDD" id="cd05382">
    <property type="entry name" value="CAP_GAPR1-like"/>
    <property type="match status" value="1"/>
</dbReference>
<dbReference type="InterPro" id="IPR014044">
    <property type="entry name" value="CAP_dom"/>
</dbReference>
<dbReference type="SUPFAM" id="SSF55797">
    <property type="entry name" value="PR-1-like"/>
    <property type="match status" value="1"/>
</dbReference>
<keyword evidence="2" id="KW-0812">Transmembrane</keyword>
<keyword evidence="2" id="KW-0472">Membrane</keyword>
<dbReference type="AlphaFoldDB" id="A0AAV5GGX9"/>
<keyword evidence="5" id="KW-1185">Reference proteome</keyword>
<evidence type="ECO:0000313" key="5">
    <source>
        <dbReference type="Proteomes" id="UP001342314"/>
    </source>
</evidence>
<comment type="caution">
    <text evidence="4">The sequence shown here is derived from an EMBL/GenBank/DDBJ whole genome shotgun (WGS) entry which is preliminary data.</text>
</comment>
<dbReference type="PRINTS" id="PR00837">
    <property type="entry name" value="V5TPXLIKE"/>
</dbReference>
<keyword evidence="2" id="KW-1133">Transmembrane helix</keyword>
<dbReference type="InterPro" id="IPR035940">
    <property type="entry name" value="CAP_sf"/>
</dbReference>
<dbReference type="InterPro" id="IPR034113">
    <property type="entry name" value="SCP_GAPR1-like"/>
</dbReference>
<dbReference type="PANTHER" id="PTHR10334">
    <property type="entry name" value="CYSTEINE-RICH SECRETORY PROTEIN-RELATED"/>
    <property type="match status" value="1"/>
</dbReference>
<organism evidence="4 5">
    <name type="scientific">Rhodotorula paludigena</name>
    <dbReference type="NCBI Taxonomy" id="86838"/>
    <lineage>
        <taxon>Eukaryota</taxon>
        <taxon>Fungi</taxon>
        <taxon>Dikarya</taxon>
        <taxon>Basidiomycota</taxon>
        <taxon>Pucciniomycotina</taxon>
        <taxon>Microbotryomycetes</taxon>
        <taxon>Sporidiobolales</taxon>
        <taxon>Sporidiobolaceae</taxon>
        <taxon>Rhodotorula</taxon>
    </lineage>
</organism>
<dbReference type="Pfam" id="PF00188">
    <property type="entry name" value="CAP"/>
    <property type="match status" value="1"/>
</dbReference>
<sequence length="241" mass="26732">MLRKRRRRDKDDEESSDSRSDDSSDNEASEDQPADHRTLYLLILLAVVLIACLAFLIWLSQRSYSNSSFSSSSTAASISSTFTSDCLAAHNDFRATHHADPLEWNETLARSSERWAKNCVWEHSKDLIPGGYGENLYAVSSTAYTPESTEPLNASNGIWVWNHEESMYSYGPPPTGFTHETGHFTQTVWRATRSVGCFMQMCKGVIGGGDYGAYLVCQYFPPGNVGSADLSTYIENVQAPG</sequence>
<dbReference type="Proteomes" id="UP001342314">
    <property type="component" value="Unassembled WGS sequence"/>
</dbReference>
<protein>
    <recommendedName>
        <fullName evidence="3">SCP domain-containing protein</fullName>
    </recommendedName>
</protein>
<dbReference type="SMART" id="SM00198">
    <property type="entry name" value="SCP"/>
    <property type="match status" value="1"/>
</dbReference>
<dbReference type="EMBL" id="BQKY01000005">
    <property type="protein sequence ID" value="GJN89448.1"/>
    <property type="molecule type" value="Genomic_DNA"/>
</dbReference>
<proteinExistence type="predicted"/>
<feature type="transmembrane region" description="Helical" evidence="2">
    <location>
        <begin position="39"/>
        <end position="59"/>
    </location>
</feature>
<dbReference type="PROSITE" id="PS01010">
    <property type="entry name" value="CRISP_2"/>
    <property type="match status" value="1"/>
</dbReference>
<feature type="region of interest" description="Disordered" evidence="1">
    <location>
        <begin position="1"/>
        <end position="31"/>
    </location>
</feature>
<evidence type="ECO:0000259" key="3">
    <source>
        <dbReference type="SMART" id="SM00198"/>
    </source>
</evidence>
<dbReference type="Gene3D" id="3.40.33.10">
    <property type="entry name" value="CAP"/>
    <property type="match status" value="1"/>
</dbReference>
<dbReference type="InterPro" id="IPR018244">
    <property type="entry name" value="Allrgn_V5/Tpx1_CS"/>
</dbReference>
<dbReference type="InterPro" id="IPR001283">
    <property type="entry name" value="CRISP-related"/>
</dbReference>
<feature type="domain" description="SCP" evidence="3">
    <location>
        <begin position="81"/>
        <end position="227"/>
    </location>
</feature>
<evidence type="ECO:0000256" key="1">
    <source>
        <dbReference type="SAM" id="MobiDB-lite"/>
    </source>
</evidence>